<name>A0A285D6C0_9RHOB</name>
<keyword evidence="2" id="KW-1185">Reference proteome</keyword>
<dbReference type="Proteomes" id="UP000219467">
    <property type="component" value="Unassembled WGS sequence"/>
</dbReference>
<reference evidence="2" key="1">
    <citation type="submission" date="2017-08" db="EMBL/GenBank/DDBJ databases">
        <authorList>
            <person name="Varghese N."/>
            <person name="Submissions S."/>
        </authorList>
    </citation>
    <scope>NUCLEOTIDE SEQUENCE [LARGE SCALE GENOMIC DNA]</scope>
    <source>
        <strain evidence="2">JA234</strain>
    </source>
</reference>
<protein>
    <submittedName>
        <fullName evidence="1">Uncharacterized protein</fullName>
    </submittedName>
</protein>
<proteinExistence type="predicted"/>
<dbReference type="Gene3D" id="3.90.1200.10">
    <property type="match status" value="1"/>
</dbReference>
<dbReference type="AlphaFoldDB" id="A0A285D6C0"/>
<gene>
    <name evidence="1" type="ORF">SAMN05878503_12723</name>
</gene>
<evidence type="ECO:0000313" key="2">
    <source>
        <dbReference type="Proteomes" id="UP000219467"/>
    </source>
</evidence>
<sequence>MLFKRPLRQVLRAQDDVAIIDFEGEPRRTLAELRAKFLPLCDVAGMLRSFDHAIAGGWCAMTKCSARQVSRPLRRPRRGGRWSQTFLPAMTPMPGDLRTSPKIPGCARLFLVQQAVYEISHDLGSRPEWVTIPLRCPLDLLAIASE</sequence>
<evidence type="ECO:0000313" key="1">
    <source>
        <dbReference type="EMBL" id="SNX74876.1"/>
    </source>
</evidence>
<organism evidence="1 2">
    <name type="scientific">Cereibacter ovatus</name>
    <dbReference type="NCBI Taxonomy" id="439529"/>
    <lineage>
        <taxon>Bacteria</taxon>
        <taxon>Pseudomonadati</taxon>
        <taxon>Pseudomonadota</taxon>
        <taxon>Alphaproteobacteria</taxon>
        <taxon>Rhodobacterales</taxon>
        <taxon>Paracoccaceae</taxon>
        <taxon>Cereibacter</taxon>
    </lineage>
</organism>
<accession>A0A285D6C0</accession>
<dbReference type="EMBL" id="OAOQ01000027">
    <property type="protein sequence ID" value="SNX74876.1"/>
    <property type="molecule type" value="Genomic_DNA"/>
</dbReference>